<feature type="region of interest" description="Disordered" evidence="16">
    <location>
        <begin position="1"/>
        <end position="26"/>
    </location>
</feature>
<dbReference type="PANTHER" id="PTHR23163:SF0">
    <property type="entry name" value="E3 UBIQUITIN-PROTEIN LIGASE BRE1"/>
    <property type="match status" value="1"/>
</dbReference>
<proteinExistence type="inferred from homology"/>
<feature type="compositionally biased region" description="Acidic residues" evidence="16">
    <location>
        <begin position="164"/>
        <end position="174"/>
    </location>
</feature>
<evidence type="ECO:0000256" key="5">
    <source>
        <dbReference type="ARBA" id="ARBA00022679"/>
    </source>
</evidence>
<keyword evidence="9 14" id="KW-0862">Zinc</keyword>
<dbReference type="EC" id="2.3.2.27" evidence="14"/>
<evidence type="ECO:0000256" key="15">
    <source>
        <dbReference type="SAM" id="Coils"/>
    </source>
</evidence>
<evidence type="ECO:0000256" key="8">
    <source>
        <dbReference type="ARBA" id="ARBA00022786"/>
    </source>
</evidence>
<evidence type="ECO:0000256" key="13">
    <source>
        <dbReference type="PROSITE-ProRule" id="PRU00175"/>
    </source>
</evidence>
<dbReference type="InterPro" id="IPR013956">
    <property type="entry name" value="E3_ubiquit_lig_Bre1"/>
</dbReference>
<comment type="caution">
    <text evidence="18">The sequence shown here is derived from an EMBL/GenBank/DDBJ whole genome shotgun (WGS) entry which is preliminary data.</text>
</comment>
<gene>
    <name evidence="18" type="ORF">M0813_10119</name>
</gene>
<keyword evidence="12 14" id="KW-0539">Nucleus</keyword>
<evidence type="ECO:0000256" key="4">
    <source>
        <dbReference type="ARBA" id="ARBA00005555"/>
    </source>
</evidence>
<reference evidence="18" key="1">
    <citation type="submission" date="2022-08" db="EMBL/GenBank/DDBJ databases">
        <title>Novel sulfate-reducing endosymbionts in the free-living metamonad Anaeramoeba.</title>
        <authorList>
            <person name="Jerlstrom-Hultqvist J."/>
            <person name="Cepicka I."/>
            <person name="Gallot-Lavallee L."/>
            <person name="Salas-Leiva D."/>
            <person name="Curtis B.A."/>
            <person name="Zahonova K."/>
            <person name="Pipaliya S."/>
            <person name="Dacks J."/>
            <person name="Roger A.J."/>
        </authorList>
    </citation>
    <scope>NUCLEOTIDE SEQUENCE</scope>
    <source>
        <strain evidence="18">Schooner1</strain>
    </source>
</reference>
<dbReference type="SUPFAM" id="SSF57850">
    <property type="entry name" value="RING/U-box"/>
    <property type="match status" value="1"/>
</dbReference>
<dbReference type="Gene3D" id="3.30.40.10">
    <property type="entry name" value="Zinc/RING finger domain, C3HC4 (zinc finger)"/>
    <property type="match status" value="1"/>
</dbReference>
<feature type="coiled-coil region" evidence="15">
    <location>
        <begin position="553"/>
        <end position="580"/>
    </location>
</feature>
<sequence>MNYKRSKTIKTAGRKKPRTDPKLATATKTKDLSKIQIIKQLSQQQKIISSLKIRLKNLQKRDQNFKLIASNLTDHWKELNDNLSNIHPNQVNKDGDDIEIIKNEKELFMPYQKKTSNLFTNLSKKISNHPNNFKINQVLEKNQKDEDENENKNKNKNKNKNENENENEDEDQDEDQRRNFLILNENYKKKKMKNENLKIQVSKNNIQTTLFNDKKKILNEITKNQIKKISKKKMDLEDFKKKIKLQKRQFFQNRIKYNLLKSNDIDWEGDGKIDSLIRKRNAVLLALFESKSVNDESKKYYNLLINQRMNTVQQIEQLKNTINYYNENQIFSSPHTKRLISILSLFSHEYGNNQKKIQYSQEKSKKNDSLFEQYNGNIQNEIKIVRKDLIQNINLIQQVGKTEKEKSFRLYDQFQPNVIIDRFNDQKKQLNKQLESVLNKIQRELKVLGDQRENVFQKEDQILSHRKRKTSILIQILEVLSNSAIKIKTTSNKPTMIINGKQIDIDNDHQSYDYGALNKKFSLESNELEKKMNNLWQRVIWFIMKLINYDFKIEGQNSEIREYINEIEEISKSCSQLNKVIIIRKGNLEQKNKNLFETSINTVCSKEINELYRRENVVLREQQNYFKTIPEDYSELFNNSKEKKSILEKINQKRLEELSLLSSNLIEMRKFIENNHQIENELSTQLKDFNFKLNELKQILKNGLNSIEDQRLIRNRLLIQKKLILNKNNVKYFKKIQEIHLNDFQKFLHHQNKFLNDYSLVKSVIPRKLKINYYKSLATCKVCGIHLIQIVILNCGHTFCKKCLISRMKLVHKCQTCNQDFDKNSLKVINLFSRLN</sequence>
<comment type="catalytic activity">
    <reaction evidence="1 14">
        <text>S-ubiquitinyl-[E2 ubiquitin-conjugating enzyme]-L-cysteine + [acceptor protein]-L-lysine = [E2 ubiquitin-conjugating enzyme]-L-cysteine + N(6)-ubiquitinyl-[acceptor protein]-L-lysine.</text>
        <dbReference type="EC" id="2.3.2.27"/>
    </reaction>
</comment>
<dbReference type="PANTHER" id="PTHR23163">
    <property type="entry name" value="RING FINGER PROTEIN-RELATED"/>
    <property type="match status" value="1"/>
</dbReference>
<organism evidence="18 19">
    <name type="scientific">Anaeramoeba flamelloides</name>
    <dbReference type="NCBI Taxonomy" id="1746091"/>
    <lineage>
        <taxon>Eukaryota</taxon>
        <taxon>Metamonada</taxon>
        <taxon>Anaeramoebidae</taxon>
        <taxon>Anaeramoeba</taxon>
    </lineage>
</organism>
<evidence type="ECO:0000256" key="6">
    <source>
        <dbReference type="ARBA" id="ARBA00022723"/>
    </source>
</evidence>
<feature type="coiled-coil region" evidence="15">
    <location>
        <begin position="420"/>
        <end position="458"/>
    </location>
</feature>
<evidence type="ECO:0000256" key="16">
    <source>
        <dbReference type="SAM" id="MobiDB-lite"/>
    </source>
</evidence>
<evidence type="ECO:0000256" key="7">
    <source>
        <dbReference type="ARBA" id="ARBA00022771"/>
    </source>
</evidence>
<dbReference type="InterPro" id="IPR001841">
    <property type="entry name" value="Znf_RING"/>
</dbReference>
<dbReference type="CDD" id="cd16449">
    <property type="entry name" value="RING-HC"/>
    <property type="match status" value="1"/>
</dbReference>
<dbReference type="InterPro" id="IPR017907">
    <property type="entry name" value="Znf_RING_CS"/>
</dbReference>
<evidence type="ECO:0000313" key="18">
    <source>
        <dbReference type="EMBL" id="KAJ6227211.1"/>
    </source>
</evidence>
<keyword evidence="5 14" id="KW-0808">Transferase</keyword>
<comment type="similarity">
    <text evidence="4 14">Belongs to the BRE1 family.</text>
</comment>
<dbReference type="EMBL" id="JAOAOG010000337">
    <property type="protein sequence ID" value="KAJ6227211.1"/>
    <property type="molecule type" value="Genomic_DNA"/>
</dbReference>
<keyword evidence="10 14" id="KW-0156">Chromatin regulator</keyword>
<keyword evidence="11 14" id="KW-0175">Coiled coil</keyword>
<keyword evidence="7 13" id="KW-0863">Zinc-finger</keyword>
<evidence type="ECO:0000313" key="19">
    <source>
        <dbReference type="Proteomes" id="UP001150062"/>
    </source>
</evidence>
<comment type="pathway">
    <text evidence="3 14">Protein modification; protein ubiquitination.</text>
</comment>
<dbReference type="Proteomes" id="UP001150062">
    <property type="component" value="Unassembled WGS sequence"/>
</dbReference>
<name>A0ABQ8X3T9_9EUKA</name>
<accession>A0ABQ8X3T9</accession>
<feature type="compositionally biased region" description="Basic residues" evidence="16">
    <location>
        <begin position="1"/>
        <end position="17"/>
    </location>
</feature>
<keyword evidence="6 14" id="KW-0479">Metal-binding</keyword>
<dbReference type="InterPro" id="IPR013083">
    <property type="entry name" value="Znf_RING/FYVE/PHD"/>
</dbReference>
<evidence type="ECO:0000256" key="3">
    <source>
        <dbReference type="ARBA" id="ARBA00004906"/>
    </source>
</evidence>
<evidence type="ECO:0000259" key="17">
    <source>
        <dbReference type="PROSITE" id="PS50089"/>
    </source>
</evidence>
<evidence type="ECO:0000256" key="14">
    <source>
        <dbReference type="RuleBase" id="RU365038"/>
    </source>
</evidence>
<dbReference type="PROSITE" id="PS00518">
    <property type="entry name" value="ZF_RING_1"/>
    <property type="match status" value="1"/>
</dbReference>
<evidence type="ECO:0000256" key="2">
    <source>
        <dbReference type="ARBA" id="ARBA00004123"/>
    </source>
</evidence>
<evidence type="ECO:0000256" key="1">
    <source>
        <dbReference type="ARBA" id="ARBA00000900"/>
    </source>
</evidence>
<evidence type="ECO:0000256" key="11">
    <source>
        <dbReference type="ARBA" id="ARBA00023054"/>
    </source>
</evidence>
<feature type="region of interest" description="Disordered" evidence="16">
    <location>
        <begin position="140"/>
        <end position="177"/>
    </location>
</feature>
<dbReference type="PROSITE" id="PS50089">
    <property type="entry name" value="ZF_RING_2"/>
    <property type="match status" value="1"/>
</dbReference>
<evidence type="ECO:0000256" key="12">
    <source>
        <dbReference type="ARBA" id="ARBA00023242"/>
    </source>
</evidence>
<keyword evidence="19" id="KW-1185">Reference proteome</keyword>
<feature type="domain" description="RING-type" evidence="17">
    <location>
        <begin position="780"/>
        <end position="818"/>
    </location>
</feature>
<keyword evidence="8 14" id="KW-0833">Ubl conjugation pathway</keyword>
<dbReference type="SMART" id="SM00184">
    <property type="entry name" value="RING"/>
    <property type="match status" value="1"/>
</dbReference>
<evidence type="ECO:0000256" key="9">
    <source>
        <dbReference type="ARBA" id="ARBA00022833"/>
    </source>
</evidence>
<protein>
    <recommendedName>
        <fullName evidence="14">E3 ubiquitin protein ligase</fullName>
        <ecNumber evidence="14">2.3.2.27</ecNumber>
    </recommendedName>
</protein>
<comment type="subcellular location">
    <subcellularLocation>
        <location evidence="2 14">Nucleus</location>
    </subcellularLocation>
</comment>
<evidence type="ECO:0000256" key="10">
    <source>
        <dbReference type="ARBA" id="ARBA00022853"/>
    </source>
</evidence>